<gene>
    <name evidence="1" type="ORF">COT91_00430</name>
</gene>
<accession>A0A2H0VEQ4</accession>
<evidence type="ECO:0000313" key="2">
    <source>
        <dbReference type="Proteomes" id="UP000230557"/>
    </source>
</evidence>
<evidence type="ECO:0008006" key="3">
    <source>
        <dbReference type="Google" id="ProtNLM"/>
    </source>
</evidence>
<proteinExistence type="predicted"/>
<name>A0A2H0VEQ4_9BACT</name>
<dbReference type="Proteomes" id="UP000230557">
    <property type="component" value="Unassembled WGS sequence"/>
</dbReference>
<comment type="caution">
    <text evidence="1">The sequence shown here is derived from an EMBL/GenBank/DDBJ whole genome shotgun (WGS) entry which is preliminary data.</text>
</comment>
<sequence>MKAVIVCHLENDLRNNFGEAKKIPLEKQTFEHVPKLLNWIGTLKIPITVSVMAGGQVGNRLLLALKEKNVKIPNNINLGIHFHAENFTNSKWQYEKPLELPAYENYYNQFVQSLSIKPKTVVFGKWKVDRQAYPLFAKLGITHDASNILPRGIINPPANINGLITVPGLSYNGQPVNPLTRLSDFLLTKKIISRYHNKNLLLHLAFHSYDFFSPQNPTHWRGIKKIIFTDILSQLKKHNVEIVNLENVNSGKNETLEKMPVPLLGRLFQLIGH</sequence>
<organism evidence="1 2">
    <name type="scientific">Candidatus Doudnabacteria bacterium CG10_big_fil_rev_8_21_14_0_10_41_10</name>
    <dbReference type="NCBI Taxonomy" id="1974551"/>
    <lineage>
        <taxon>Bacteria</taxon>
        <taxon>Candidatus Doudnaibacteriota</taxon>
    </lineage>
</organism>
<reference evidence="2" key="1">
    <citation type="submission" date="2017-09" db="EMBL/GenBank/DDBJ databases">
        <title>Depth-based differentiation of microbial function through sediment-hosted aquifers and enrichment of novel symbionts in the deep terrestrial subsurface.</title>
        <authorList>
            <person name="Probst A.J."/>
            <person name="Ladd B."/>
            <person name="Jarett J.K."/>
            <person name="Geller-Mcgrath D.E."/>
            <person name="Sieber C.M.K."/>
            <person name="Emerson J.B."/>
            <person name="Anantharaman K."/>
            <person name="Thomas B.C."/>
            <person name="Malmstrom R."/>
            <person name="Stieglmeier M."/>
            <person name="Klingl A."/>
            <person name="Woyke T."/>
            <person name="Ryan C.M."/>
            <person name="Banfield J.F."/>
        </authorList>
    </citation>
    <scope>NUCLEOTIDE SEQUENCE [LARGE SCALE GENOMIC DNA]</scope>
</reference>
<dbReference type="EMBL" id="PFAJ01000006">
    <property type="protein sequence ID" value="PIR97604.1"/>
    <property type="molecule type" value="Genomic_DNA"/>
</dbReference>
<protein>
    <recommendedName>
        <fullName evidence="3">NodB homology domain-containing protein</fullName>
    </recommendedName>
</protein>
<evidence type="ECO:0000313" key="1">
    <source>
        <dbReference type="EMBL" id="PIR97604.1"/>
    </source>
</evidence>
<dbReference type="AlphaFoldDB" id="A0A2H0VEQ4"/>